<feature type="transmembrane region" description="Helical" evidence="5">
    <location>
        <begin position="110"/>
        <end position="132"/>
    </location>
</feature>
<evidence type="ECO:0000313" key="8">
    <source>
        <dbReference type="EMBL" id="MDI9861561.1"/>
    </source>
</evidence>
<feature type="domain" description="TM2" evidence="7">
    <location>
        <begin position="76"/>
        <end position="125"/>
    </location>
</feature>
<protein>
    <submittedName>
        <fullName evidence="8">TM2 domain-containing protein</fullName>
    </submittedName>
</protein>
<dbReference type="PANTHER" id="PTHR21016">
    <property type="entry name" value="BETA-AMYLOID BINDING PROTEIN-RELATED"/>
    <property type="match status" value="1"/>
</dbReference>
<organism evidence="8 9">
    <name type="scientific">Flectobacillus roseus</name>
    <dbReference type="NCBI Taxonomy" id="502259"/>
    <lineage>
        <taxon>Bacteria</taxon>
        <taxon>Pseudomonadati</taxon>
        <taxon>Bacteroidota</taxon>
        <taxon>Cytophagia</taxon>
        <taxon>Cytophagales</taxon>
        <taxon>Flectobacillaceae</taxon>
        <taxon>Flectobacillus</taxon>
    </lineage>
</organism>
<dbReference type="InterPro" id="IPR007829">
    <property type="entry name" value="TM2"/>
</dbReference>
<feature type="transmembrane region" description="Helical" evidence="5">
    <location>
        <begin position="80"/>
        <end position="98"/>
    </location>
</feature>
<gene>
    <name evidence="8" type="ORF">QM524_20240</name>
</gene>
<evidence type="ECO:0000256" key="2">
    <source>
        <dbReference type="ARBA" id="ARBA00022692"/>
    </source>
</evidence>
<evidence type="ECO:0000256" key="3">
    <source>
        <dbReference type="ARBA" id="ARBA00022989"/>
    </source>
</evidence>
<keyword evidence="6" id="KW-0732">Signal</keyword>
<dbReference type="EMBL" id="JASHIF010000020">
    <property type="protein sequence ID" value="MDI9861561.1"/>
    <property type="molecule type" value="Genomic_DNA"/>
</dbReference>
<proteinExistence type="predicted"/>
<dbReference type="RefSeq" id="WP_229242194.1">
    <property type="nucleotide sequence ID" value="NZ_JASHIF010000020.1"/>
</dbReference>
<dbReference type="Pfam" id="PF05154">
    <property type="entry name" value="TM2"/>
    <property type="match status" value="1"/>
</dbReference>
<reference evidence="8 9" key="1">
    <citation type="submission" date="2023-05" db="EMBL/GenBank/DDBJ databases">
        <title>Novel species of genus Flectobacillus isolated from stream in China.</title>
        <authorList>
            <person name="Lu H."/>
        </authorList>
    </citation>
    <scope>NUCLEOTIDE SEQUENCE [LARGE SCALE GENOMIC DNA]</scope>
    <source>
        <strain evidence="8 9">KCTC 42575</strain>
    </source>
</reference>
<keyword evidence="3 5" id="KW-1133">Transmembrane helix</keyword>
<keyword evidence="4 5" id="KW-0472">Membrane</keyword>
<keyword evidence="9" id="KW-1185">Reference proteome</keyword>
<accession>A0ABT6YDB3</accession>
<feature type="signal peptide" evidence="6">
    <location>
        <begin position="1"/>
        <end position="21"/>
    </location>
</feature>
<dbReference type="InterPro" id="IPR050932">
    <property type="entry name" value="TM2D1-3-like"/>
</dbReference>
<comment type="caution">
    <text evidence="8">The sequence shown here is derived from an EMBL/GenBank/DDBJ whole genome shotgun (WGS) entry which is preliminary data.</text>
</comment>
<keyword evidence="2 5" id="KW-0812">Transmembrane</keyword>
<evidence type="ECO:0000256" key="4">
    <source>
        <dbReference type="ARBA" id="ARBA00023136"/>
    </source>
</evidence>
<evidence type="ECO:0000256" key="1">
    <source>
        <dbReference type="ARBA" id="ARBA00004141"/>
    </source>
</evidence>
<evidence type="ECO:0000313" key="9">
    <source>
        <dbReference type="Proteomes" id="UP001236507"/>
    </source>
</evidence>
<evidence type="ECO:0000256" key="5">
    <source>
        <dbReference type="SAM" id="Phobius"/>
    </source>
</evidence>
<sequence length="152" mass="16042">MKKSIILSAMLFASVCTKSFASSSSEYFVDDAAIETTLNEGVEVNYLTPTSNAEVSTQNNMLAASASMPASSVAASKDPVVAFILSTFLGGLGIHRFYMGTATLTGVGYILTLGGCGIVAFVDWVVLLIALVQDEGIGKYTDNPKFFMWGGK</sequence>
<feature type="chain" id="PRO_5045880205" evidence="6">
    <location>
        <begin position="22"/>
        <end position="152"/>
    </location>
</feature>
<evidence type="ECO:0000259" key="7">
    <source>
        <dbReference type="Pfam" id="PF05154"/>
    </source>
</evidence>
<evidence type="ECO:0000256" key="6">
    <source>
        <dbReference type="SAM" id="SignalP"/>
    </source>
</evidence>
<name>A0ABT6YDB3_9BACT</name>
<dbReference type="Proteomes" id="UP001236507">
    <property type="component" value="Unassembled WGS sequence"/>
</dbReference>
<comment type="subcellular location">
    <subcellularLocation>
        <location evidence="1">Membrane</location>
        <topology evidence="1">Multi-pass membrane protein</topology>
    </subcellularLocation>
</comment>
<dbReference type="PANTHER" id="PTHR21016:SF25">
    <property type="entry name" value="TM2 DOMAIN-CONTAINING PROTEIN DDB_G0277895-RELATED"/>
    <property type="match status" value="1"/>
</dbReference>